<feature type="compositionally biased region" description="Polar residues" evidence="5">
    <location>
        <begin position="341"/>
        <end position="359"/>
    </location>
</feature>
<dbReference type="GO" id="GO:0006352">
    <property type="term" value="P:DNA-templated transcription initiation"/>
    <property type="evidence" value="ECO:0007669"/>
    <property type="project" value="InterPro"/>
</dbReference>
<proteinExistence type="predicted"/>
<dbReference type="Gene3D" id="3.30.1490.120">
    <property type="entry name" value="RNA polymerase Rpb7-like, N-terminal domain"/>
    <property type="match status" value="1"/>
</dbReference>
<evidence type="ECO:0000259" key="6">
    <source>
        <dbReference type="Pfam" id="PF17875"/>
    </source>
</evidence>
<reference evidence="8" key="1">
    <citation type="submission" date="2025-08" db="UniProtKB">
        <authorList>
            <consortium name="RefSeq"/>
        </authorList>
    </citation>
    <scope>IDENTIFICATION</scope>
    <source>
        <tissue evidence="8">Whole organism</tissue>
    </source>
</reference>
<organism evidence="7 8">
    <name type="scientific">Frankliniella occidentalis</name>
    <name type="common">Western flower thrips</name>
    <name type="synonym">Euthrips occidentalis</name>
    <dbReference type="NCBI Taxonomy" id="133901"/>
    <lineage>
        <taxon>Eukaryota</taxon>
        <taxon>Metazoa</taxon>
        <taxon>Ecdysozoa</taxon>
        <taxon>Arthropoda</taxon>
        <taxon>Hexapoda</taxon>
        <taxon>Insecta</taxon>
        <taxon>Pterygota</taxon>
        <taxon>Neoptera</taxon>
        <taxon>Paraneoptera</taxon>
        <taxon>Thysanoptera</taxon>
        <taxon>Terebrantia</taxon>
        <taxon>Thripoidea</taxon>
        <taxon>Thripidae</taxon>
        <taxon>Frankliniella</taxon>
    </lineage>
</organism>
<feature type="region of interest" description="Disordered" evidence="5">
    <location>
        <begin position="831"/>
        <end position="1025"/>
    </location>
</feature>
<evidence type="ECO:0000256" key="5">
    <source>
        <dbReference type="SAM" id="MobiDB-lite"/>
    </source>
</evidence>
<dbReference type="RefSeq" id="XP_026279766.1">
    <property type="nucleotide sequence ID" value="XM_026423981.2"/>
</dbReference>
<keyword evidence="2" id="KW-0240">DNA-directed RNA polymerase</keyword>
<dbReference type="InterPro" id="IPR036898">
    <property type="entry name" value="RNA_pol_Rpb7-like_N_sf"/>
</dbReference>
<dbReference type="Gene3D" id="2.40.50.1060">
    <property type="match status" value="1"/>
</dbReference>
<feature type="region of interest" description="Disordered" evidence="5">
    <location>
        <begin position="293"/>
        <end position="609"/>
    </location>
</feature>
<dbReference type="Proteomes" id="UP000504606">
    <property type="component" value="Unplaced"/>
</dbReference>
<feature type="compositionally biased region" description="Basic and acidic residues" evidence="5">
    <location>
        <begin position="769"/>
        <end position="785"/>
    </location>
</feature>
<keyword evidence="3" id="KW-0804">Transcription</keyword>
<dbReference type="OrthoDB" id="10250504at2759"/>
<evidence type="ECO:0000313" key="7">
    <source>
        <dbReference type="Proteomes" id="UP000504606"/>
    </source>
</evidence>
<dbReference type="PANTHER" id="PTHR12709:SF5">
    <property type="entry name" value="DNA-DIRECTED RNA POLYMERASE I SUBUNIT RPA43"/>
    <property type="match status" value="1"/>
</dbReference>
<dbReference type="AlphaFoldDB" id="A0A6J1SML4"/>
<comment type="subcellular location">
    <subcellularLocation>
        <location evidence="1">Nucleus</location>
    </subcellularLocation>
</comment>
<feature type="region of interest" description="Disordered" evidence="5">
    <location>
        <begin position="625"/>
        <end position="811"/>
    </location>
</feature>
<dbReference type="KEGG" id="foc:113207419"/>
<feature type="compositionally biased region" description="Basic residues" evidence="5">
    <location>
        <begin position="367"/>
        <end position="376"/>
    </location>
</feature>
<evidence type="ECO:0000256" key="2">
    <source>
        <dbReference type="ARBA" id="ARBA00022478"/>
    </source>
</evidence>
<dbReference type="CTD" id="221830"/>
<dbReference type="GeneID" id="113207419"/>
<feature type="compositionally biased region" description="Polar residues" evidence="5">
    <location>
        <begin position="752"/>
        <end position="762"/>
    </location>
</feature>
<feature type="compositionally biased region" description="Basic residues" evidence="5">
    <location>
        <begin position="831"/>
        <end position="849"/>
    </location>
</feature>
<feature type="compositionally biased region" description="Polar residues" evidence="5">
    <location>
        <begin position="908"/>
        <end position="918"/>
    </location>
</feature>
<feature type="compositionally biased region" description="Polar residues" evidence="5">
    <location>
        <begin position="400"/>
        <end position="414"/>
    </location>
</feature>
<accession>A0A6J1SML4</accession>
<dbReference type="InterPro" id="IPR045113">
    <property type="entry name" value="Rpb7-like"/>
</dbReference>
<dbReference type="InterPro" id="IPR041178">
    <property type="entry name" value="RPA43_OB"/>
</dbReference>
<feature type="compositionally biased region" description="Polar residues" evidence="5">
    <location>
        <begin position="677"/>
        <end position="686"/>
    </location>
</feature>
<feature type="compositionally biased region" description="Basic and acidic residues" evidence="5">
    <location>
        <begin position="430"/>
        <end position="444"/>
    </location>
</feature>
<name>A0A6J1SML4_FRAOC</name>
<evidence type="ECO:0000313" key="8">
    <source>
        <dbReference type="RefSeq" id="XP_026279766.1"/>
    </source>
</evidence>
<feature type="compositionally biased region" description="Basic and acidic residues" evidence="5">
    <location>
        <begin position="641"/>
        <end position="651"/>
    </location>
</feature>
<sequence>MPAAIPWGENEIEKLASSSDSRIYLVHEKIPVVLQPFHLQDLKSAVRDLLNTSIGSYHKSLNGIILSYKHLKVISKSASVAAETSGVVVTIQADFFVFRPEVGNVLKGIVNKISKDHVGVLLYQRFNISCPRPSSESRSEKWLGNQVSMQQEVTFKVKEANFSGTLPFLKGKLLSVGDIVTAKIEEDKKPKKKKKEKTEDESYMPEQSSCFVTSVSKDRKHKLVDLKDSGESKAKKAKKVIQFEEDTSKSVLECSNAVESTKELPVIKKKKRVSLGIEADFIPRLSLDVSQLPEDLPPPNADSTHFDVAKNLSSLNRSEKKKRRKETNAGLSDIREESSEITKSLQNVHFVLDNSNKSPHTAEEKLKKKKEKKEKKQKNDSLQLSEVVSKVIVSPKKLKVQSSKPINPLSQVEASSKDISDSSRKKKKKLSESDFDLKTEDRQENAVTNSKSLSLAQSSIGETSSPKKKKLKDSESKGLFSEPFPVKEKKAKKDKKADVSVPSDSQENKIKFGTGTGDSQTLSQSKKKLDEIPKNLSPVKKSKKRKERDVLDNSLEIGSDDTIPPGQRLVSESPLKRVSKSPERRQSLSFSLGYFPPSSGMDLDLGPMRGARRAPLMFGDLEKKILAPEMSPEKISPTKKGKNDSDSDTPKKVVVSTSVSRKRSESDDSDSDDYQPTAKSPQKSFLSSRKAEDSSADSDSDNALKSKLLQSMGVMQSPLKTAKPNLKHDTSDSESERSIDEHRGNMSKLGKSFNNATPNNAKKSSKPISADKIKESPKKSTRDITKSTPVKGKVALAPTTQAVNGDSDDSDLELMKSTIAIMEEEKRLGIKGKAKVTPKKKGPNAKKKTGVNTSDAPAVPIPTPRKKKNSKEKIETVASDTLVNSHAVTSQKKTVKTENVPVKPVTGDSVSNKVTKTSPNKKKLESVQAKINYSDSDSGPDDRNTSDFLIDMRNKRQAAEAEKSTKSSAKSKKKSGVKEISQPVNNTKPKKQKISGHSTESTDKESNLKKPKSKGKKKSTDDEISDVMQRLLREAKINVGLA</sequence>
<protein>
    <submittedName>
        <fullName evidence="8">Nucleolar protein dao-5</fullName>
    </submittedName>
</protein>
<dbReference type="PANTHER" id="PTHR12709">
    <property type="entry name" value="DNA-DIRECTED RNA POLYMERASE II, III"/>
    <property type="match status" value="1"/>
</dbReference>
<feature type="compositionally biased region" description="Polar residues" evidence="5">
    <location>
        <begin position="878"/>
        <end position="892"/>
    </location>
</feature>
<dbReference type="GO" id="GO:0006362">
    <property type="term" value="P:transcription elongation by RNA polymerase I"/>
    <property type="evidence" value="ECO:0007669"/>
    <property type="project" value="TreeGrafter"/>
</dbReference>
<feature type="domain" description="RPA43 OB" evidence="6">
    <location>
        <begin position="100"/>
        <end position="227"/>
    </location>
</feature>
<keyword evidence="7" id="KW-1185">Reference proteome</keyword>
<evidence type="ECO:0000256" key="3">
    <source>
        <dbReference type="ARBA" id="ARBA00023163"/>
    </source>
</evidence>
<feature type="compositionally biased region" description="Basic and acidic residues" evidence="5">
    <location>
        <begin position="940"/>
        <end position="965"/>
    </location>
</feature>
<feature type="compositionally biased region" description="Polar residues" evidence="5">
    <location>
        <begin position="445"/>
        <end position="463"/>
    </location>
</feature>
<dbReference type="GO" id="GO:0005736">
    <property type="term" value="C:RNA polymerase I complex"/>
    <property type="evidence" value="ECO:0007669"/>
    <property type="project" value="TreeGrafter"/>
</dbReference>
<dbReference type="Pfam" id="PF17875">
    <property type="entry name" value="RPA43_OB"/>
    <property type="match status" value="1"/>
</dbReference>
<evidence type="ECO:0000256" key="4">
    <source>
        <dbReference type="ARBA" id="ARBA00023242"/>
    </source>
</evidence>
<feature type="compositionally biased region" description="Basic and acidic residues" evidence="5">
    <location>
        <begin position="726"/>
        <end position="744"/>
    </location>
</feature>
<evidence type="ECO:0000256" key="1">
    <source>
        <dbReference type="ARBA" id="ARBA00004123"/>
    </source>
</evidence>
<gene>
    <name evidence="8" type="primary">LOC113207419</name>
</gene>
<keyword evidence="4" id="KW-0539">Nucleus</keyword>